<feature type="transmembrane region" description="Helical" evidence="1">
    <location>
        <begin position="181"/>
        <end position="199"/>
    </location>
</feature>
<evidence type="ECO:0000256" key="1">
    <source>
        <dbReference type="SAM" id="Phobius"/>
    </source>
</evidence>
<keyword evidence="3" id="KW-1185">Reference proteome</keyword>
<dbReference type="Proteomes" id="UP000629098">
    <property type="component" value="Unassembled WGS sequence"/>
</dbReference>
<feature type="transmembrane region" description="Helical" evidence="1">
    <location>
        <begin position="117"/>
        <end position="141"/>
    </location>
</feature>
<keyword evidence="1" id="KW-1133">Transmembrane helix</keyword>
<proteinExistence type="predicted"/>
<dbReference type="EMBL" id="JACXAE010000119">
    <property type="protein sequence ID" value="MBD2778013.1"/>
    <property type="molecule type" value="Genomic_DNA"/>
</dbReference>
<dbReference type="RefSeq" id="WP_190837216.1">
    <property type="nucleotide sequence ID" value="NZ_CAWPPI010000119.1"/>
</dbReference>
<name>A0A8J6XN06_9CYAN</name>
<sequence length="258" mass="29809">MWNRRKKRRNVSKEVSELLSPASIEKSKNIPQQLRNLLLEKLKQEQNNDKELNSVIEGISDGIENLIDNYLELVAYKAQVQRTRRTFQRTMSFFLLALSGVIIFFVSSLLINDLSGIIVFTLVVGALVGIFPISYIAYSFYKSEVQKERLANDLRLLGLVSEQNIDEINELYSTVYNPFQFGVYIVLFVTLSSLIFASYYIVTTEPNRFNFIEANTVKIIFYAFLGSYFFGIQLLVRRYNVTFHSPPISKMTCELVKE</sequence>
<keyword evidence="1" id="KW-0812">Transmembrane</keyword>
<accession>A0A8J6XN06</accession>
<organism evidence="2 3">
    <name type="scientific">Iningainema tapete BLCC-T55</name>
    <dbReference type="NCBI Taxonomy" id="2748662"/>
    <lineage>
        <taxon>Bacteria</taxon>
        <taxon>Bacillati</taxon>
        <taxon>Cyanobacteriota</taxon>
        <taxon>Cyanophyceae</taxon>
        <taxon>Nostocales</taxon>
        <taxon>Scytonemataceae</taxon>
        <taxon>Iningainema tapete</taxon>
    </lineage>
</organism>
<protein>
    <submittedName>
        <fullName evidence="2">Uncharacterized protein</fullName>
    </submittedName>
</protein>
<feature type="transmembrane region" description="Helical" evidence="1">
    <location>
        <begin position="91"/>
        <end position="111"/>
    </location>
</feature>
<comment type="caution">
    <text evidence="2">The sequence shown here is derived from an EMBL/GenBank/DDBJ whole genome shotgun (WGS) entry which is preliminary data.</text>
</comment>
<keyword evidence="1" id="KW-0472">Membrane</keyword>
<evidence type="ECO:0000313" key="3">
    <source>
        <dbReference type="Proteomes" id="UP000629098"/>
    </source>
</evidence>
<evidence type="ECO:0000313" key="2">
    <source>
        <dbReference type="EMBL" id="MBD2778013.1"/>
    </source>
</evidence>
<reference evidence="2" key="1">
    <citation type="submission" date="2020-09" db="EMBL/GenBank/DDBJ databases">
        <title>Iningainema tapete sp. nov. (Scytonemataceae, Cyanobacteria) from greenhouses in central Florida (USA) produces two types of nodularin with biosynthetic potential for microcystin-LR and anabaenopeptins.</title>
        <authorList>
            <person name="Berthold D.E."/>
            <person name="Lefler F.W."/>
            <person name="Huang I.-S."/>
            <person name="Abdulla H."/>
            <person name="Zimba P.V."/>
            <person name="Laughinghouse H.D. IV."/>
        </authorList>
    </citation>
    <scope>NUCLEOTIDE SEQUENCE</scope>
    <source>
        <strain evidence="2">BLCCT55</strain>
    </source>
</reference>
<dbReference type="AlphaFoldDB" id="A0A8J6XN06"/>
<gene>
    <name evidence="2" type="ORF">ICL16_39730</name>
</gene>
<feature type="transmembrane region" description="Helical" evidence="1">
    <location>
        <begin position="219"/>
        <end position="236"/>
    </location>
</feature>